<dbReference type="GO" id="GO:0008270">
    <property type="term" value="F:zinc ion binding"/>
    <property type="evidence" value="ECO:0007669"/>
    <property type="project" value="InterPro"/>
</dbReference>
<keyword evidence="2" id="KW-0677">Repeat</keyword>
<dbReference type="GeneID" id="105169814"/>
<dbReference type="OrthoDB" id="185373at2759"/>
<dbReference type="PANTHER" id="PTHR47926">
    <property type="entry name" value="PENTATRICOPEPTIDE REPEAT-CONTAINING PROTEIN"/>
    <property type="match status" value="1"/>
</dbReference>
<reference evidence="7" key="1">
    <citation type="submission" date="2025-08" db="UniProtKB">
        <authorList>
            <consortium name="RefSeq"/>
        </authorList>
    </citation>
    <scope>IDENTIFICATION</scope>
</reference>
<dbReference type="FunCoup" id="A0A6I9TQR3">
    <property type="interactions" value="60"/>
</dbReference>
<name>A0A6I9TQR3_SESIN</name>
<dbReference type="Pfam" id="PF20431">
    <property type="entry name" value="E_motif"/>
    <property type="match status" value="1"/>
</dbReference>
<dbReference type="PROSITE" id="PS51375">
    <property type="entry name" value="PPR"/>
    <property type="match status" value="4"/>
</dbReference>
<dbReference type="FunFam" id="1.25.40.10:FF:000351">
    <property type="entry name" value="Pentatricopeptide repeat-containing protein"/>
    <property type="match status" value="1"/>
</dbReference>
<accession>A0A6I9TQR3</accession>
<dbReference type="FunFam" id="1.25.40.10:FF:000344">
    <property type="entry name" value="Pentatricopeptide repeat-containing protein"/>
    <property type="match status" value="1"/>
</dbReference>
<dbReference type="Pfam" id="PF01535">
    <property type="entry name" value="PPR"/>
    <property type="match status" value="8"/>
</dbReference>
<keyword evidence="6" id="KW-1185">Reference proteome</keyword>
<organism evidence="6 7">
    <name type="scientific">Sesamum indicum</name>
    <name type="common">Oriental sesame</name>
    <name type="synonym">Sesamum orientale</name>
    <dbReference type="NCBI Taxonomy" id="4182"/>
    <lineage>
        <taxon>Eukaryota</taxon>
        <taxon>Viridiplantae</taxon>
        <taxon>Streptophyta</taxon>
        <taxon>Embryophyta</taxon>
        <taxon>Tracheophyta</taxon>
        <taxon>Spermatophyta</taxon>
        <taxon>Magnoliopsida</taxon>
        <taxon>eudicotyledons</taxon>
        <taxon>Gunneridae</taxon>
        <taxon>Pentapetalae</taxon>
        <taxon>asterids</taxon>
        <taxon>lamiids</taxon>
        <taxon>Lamiales</taxon>
        <taxon>Pedaliaceae</taxon>
        <taxon>Sesamum</taxon>
    </lineage>
</organism>
<evidence type="ECO:0000313" key="6">
    <source>
        <dbReference type="Proteomes" id="UP000504604"/>
    </source>
</evidence>
<feature type="repeat" description="PPR" evidence="3">
    <location>
        <begin position="283"/>
        <end position="317"/>
    </location>
</feature>
<feature type="domain" description="DYW" evidence="5">
    <location>
        <begin position="824"/>
        <end position="894"/>
    </location>
</feature>
<dbReference type="Pfam" id="PF13041">
    <property type="entry name" value="PPR_2"/>
    <property type="match status" value="2"/>
</dbReference>
<dbReference type="FunFam" id="1.25.40.10:FF:000073">
    <property type="entry name" value="Pentatricopeptide repeat-containing protein chloroplastic"/>
    <property type="match status" value="1"/>
</dbReference>
<evidence type="ECO:0000259" key="5">
    <source>
        <dbReference type="Pfam" id="PF14432"/>
    </source>
</evidence>
<feature type="repeat" description="PPR" evidence="3">
    <location>
        <begin position="182"/>
        <end position="216"/>
    </location>
</feature>
<dbReference type="NCBIfam" id="TIGR00756">
    <property type="entry name" value="PPR"/>
    <property type="match status" value="4"/>
</dbReference>
<comment type="similarity">
    <text evidence="1">Belongs to the PPR family. PCMP-H subfamily.</text>
</comment>
<dbReference type="InterPro" id="IPR046960">
    <property type="entry name" value="PPR_At4g14850-like_plant"/>
</dbReference>
<protein>
    <submittedName>
        <fullName evidence="7">Pentatricopeptide repeat-containing protein At4g35130, chloroplastic</fullName>
    </submittedName>
</protein>
<dbReference type="InterPro" id="IPR032867">
    <property type="entry name" value="DYW_dom"/>
</dbReference>
<dbReference type="InterPro" id="IPR002885">
    <property type="entry name" value="PPR_rpt"/>
</dbReference>
<dbReference type="KEGG" id="sind:105169814"/>
<evidence type="ECO:0000256" key="3">
    <source>
        <dbReference type="PROSITE-ProRule" id="PRU00708"/>
    </source>
</evidence>
<dbReference type="Gene3D" id="1.25.40.10">
    <property type="entry name" value="Tetratricopeptide repeat domain"/>
    <property type="match status" value="5"/>
</dbReference>
<dbReference type="InterPro" id="IPR011990">
    <property type="entry name" value="TPR-like_helical_dom_sf"/>
</dbReference>
<feature type="repeat" description="PPR" evidence="3">
    <location>
        <begin position="587"/>
        <end position="621"/>
    </location>
</feature>
<dbReference type="GO" id="GO:0009451">
    <property type="term" value="P:RNA modification"/>
    <property type="evidence" value="ECO:0007669"/>
    <property type="project" value="InterPro"/>
</dbReference>
<evidence type="ECO:0000256" key="2">
    <source>
        <dbReference type="ARBA" id="ARBA00022737"/>
    </source>
</evidence>
<proteinExistence type="inferred from homology"/>
<evidence type="ECO:0000256" key="4">
    <source>
        <dbReference type="SAM" id="MobiDB-lite"/>
    </source>
</evidence>
<gene>
    <name evidence="7" type="primary">LOC105169814</name>
</gene>
<feature type="region of interest" description="Disordered" evidence="4">
    <location>
        <begin position="121"/>
        <end position="142"/>
    </location>
</feature>
<dbReference type="Proteomes" id="UP000504604">
    <property type="component" value="Linkage group LG8"/>
</dbReference>
<evidence type="ECO:0000313" key="7">
    <source>
        <dbReference type="RefSeq" id="XP_011088644.2"/>
    </source>
</evidence>
<dbReference type="Pfam" id="PF14432">
    <property type="entry name" value="DYW_deaminase"/>
    <property type="match status" value="1"/>
</dbReference>
<dbReference type="FunFam" id="1.25.40.10:FF:000184">
    <property type="entry name" value="Pentatricopeptide repeat-containing protein, chloroplastic"/>
    <property type="match status" value="1"/>
</dbReference>
<dbReference type="GO" id="GO:0003723">
    <property type="term" value="F:RNA binding"/>
    <property type="evidence" value="ECO:0007669"/>
    <property type="project" value="InterPro"/>
</dbReference>
<dbReference type="RefSeq" id="XP_011088644.2">
    <property type="nucleotide sequence ID" value="XM_011090342.2"/>
</dbReference>
<sequence length="894" mass="101017">MKCINQYLLGCQITLNWVRKMLILAQNVLISLSVSIARPTNPSHFTGHRYSTEFAHKLVKNGGRNPRKPITELTATRPDFENFSDNCSSKMAKALLSFHLHIEPTISQCHMVPAKTRATIKTQNHEPRIKRHDSKSSTTSVDRRLVRRVENSVPSIRRLLSCVNSGCSETAFQMFETMNKSSTFLWNVMIRGLVDSGLFAEAIGFYCRMQIEGIKADNFTFPFVIKACAGVFGLKEGQKVHSTIIKLGLDVDIYICNALIVMYAKVGCIEDSKKVFEYMPVKDLVSWNSMISGYVSVGDGWSSLIVFREMQKFGLKLDKFSYISALSACVLELCLLSGKEIFCHVLRNGLQLDSMIQSSLIDMFGKCGEVDYCERFFNRISQKNVVVWNAMIGSYVLNDEFLKSFACLEKMQGDDNVRPDAITLINLLPACPKLGALLHGKAIHGHAIRNRYLPHLILDTALVDMYGKCGRVALAKCVFFQMKERNLISWNAMIAAYVQNSKNREAIEAFRCLEHEPCEPDEMTFTSILAAYSEIALPKEGKQIHCHIYKLGISSGTFISNAMIHMYAKCGDLEAARNFFDHMLFKDIISWNTIIMAYAVHGFGAYCFRLFFDMMNDGMEPNGSTFVSVLSACSIAGLVDEGWKYFDSMKSDYGIDPGIEHYGCMLDLLGRVGNLDHAKRFIEEMPLTPTSRIWGSLLVASRHHRNLELAEIAASHILSLDNDFTGCYVLLSNMYAEVGRWGDVERVRYLMKKQGLERTTGCSIVECNGKTYKFTNHDRSQTESNIIYAVLDILSRKVGEDLYVHSAYKFKLPDLLRSRANSPMRHSVRLAICFGLIGTSIGEPVVIRKNIRICEDCHHATKRISEITNREIVVGDSKIYHHFKDGRCSCGDYW</sequence>
<dbReference type="PANTHER" id="PTHR47926:SF452">
    <property type="entry name" value="PENTATRICOPEPTIDE REPEAT-CONTAINING PROTEIN"/>
    <property type="match status" value="1"/>
</dbReference>
<dbReference type="InParanoid" id="A0A6I9TQR3"/>
<evidence type="ECO:0000256" key="1">
    <source>
        <dbReference type="ARBA" id="ARBA00006643"/>
    </source>
</evidence>
<dbReference type="AlphaFoldDB" id="A0A6I9TQR3"/>
<feature type="repeat" description="PPR" evidence="3">
    <location>
        <begin position="486"/>
        <end position="520"/>
    </location>
</feature>
<dbReference type="InterPro" id="IPR046848">
    <property type="entry name" value="E_motif"/>
</dbReference>